<feature type="transmembrane region" description="Helical" evidence="7">
    <location>
        <begin position="351"/>
        <end position="369"/>
    </location>
</feature>
<feature type="transmembrane region" description="Helical" evidence="7">
    <location>
        <begin position="55"/>
        <end position="76"/>
    </location>
</feature>
<evidence type="ECO:0000256" key="5">
    <source>
        <dbReference type="ARBA" id="ARBA00022989"/>
    </source>
</evidence>
<feature type="transmembrane region" description="Helical" evidence="7">
    <location>
        <begin position="421"/>
        <end position="439"/>
    </location>
</feature>
<evidence type="ECO:0000256" key="2">
    <source>
        <dbReference type="ARBA" id="ARBA00005697"/>
    </source>
</evidence>
<feature type="transmembrane region" description="Helical" evidence="7">
    <location>
        <begin position="103"/>
        <end position="125"/>
    </location>
</feature>
<evidence type="ECO:0000256" key="4">
    <source>
        <dbReference type="ARBA" id="ARBA00022692"/>
    </source>
</evidence>
<dbReference type="Proteomes" id="UP000525027">
    <property type="component" value="Unassembled WGS sequence"/>
</dbReference>
<evidence type="ECO:0000313" key="8">
    <source>
        <dbReference type="EMBL" id="HHZ03841.1"/>
    </source>
</evidence>
<evidence type="ECO:0000256" key="6">
    <source>
        <dbReference type="ARBA" id="ARBA00023136"/>
    </source>
</evidence>
<comment type="subcellular location">
    <subcellularLocation>
        <location evidence="1">Endomembrane system</location>
        <topology evidence="1">Multi-pass membrane protein</topology>
    </subcellularLocation>
</comment>
<dbReference type="PANTHER" id="PTHR43337:SF1">
    <property type="entry name" value="XANTHINE_URACIL PERMEASE C887.17-RELATED"/>
    <property type="match status" value="1"/>
</dbReference>
<reference evidence="8 9" key="1">
    <citation type="journal article" date="2020" name="Biotechnol. Biofuels">
        <title>New insights from the biogas microbiome by comprehensive genome-resolved metagenomics of nearly 1600 species originating from multiple anaerobic digesters.</title>
        <authorList>
            <person name="Campanaro S."/>
            <person name="Treu L."/>
            <person name="Rodriguez-R L.M."/>
            <person name="Kovalovszki A."/>
            <person name="Ziels R.M."/>
            <person name="Maus I."/>
            <person name="Zhu X."/>
            <person name="Kougias P.G."/>
            <person name="Basile A."/>
            <person name="Luo G."/>
            <person name="Schluter A."/>
            <person name="Konstantinidis K.T."/>
            <person name="Angelidaki I."/>
        </authorList>
    </citation>
    <scope>NUCLEOTIDE SEQUENCE [LARGE SCALE GENOMIC DNA]</scope>
    <source>
        <strain evidence="8">AS25fmACSIPFO_94</strain>
    </source>
</reference>
<feature type="transmembrane region" description="Helical" evidence="7">
    <location>
        <begin position="26"/>
        <end position="48"/>
    </location>
</feature>
<feature type="transmembrane region" description="Helical" evidence="7">
    <location>
        <begin position="248"/>
        <end position="277"/>
    </location>
</feature>
<feature type="transmembrane region" description="Helical" evidence="7">
    <location>
        <begin position="289"/>
        <end position="312"/>
    </location>
</feature>
<name>A0A7V7BXS2_9BACT</name>
<dbReference type="GO" id="GO:0005345">
    <property type="term" value="F:purine nucleobase transmembrane transporter activity"/>
    <property type="evidence" value="ECO:0007669"/>
    <property type="project" value="TreeGrafter"/>
</dbReference>
<keyword evidence="3" id="KW-0813">Transport</keyword>
<evidence type="ECO:0000313" key="9">
    <source>
        <dbReference type="Proteomes" id="UP000525027"/>
    </source>
</evidence>
<feature type="transmembrane region" description="Helical" evidence="7">
    <location>
        <begin position="174"/>
        <end position="192"/>
    </location>
</feature>
<feature type="transmembrane region" description="Helical" evidence="7">
    <location>
        <begin position="199"/>
        <end position="217"/>
    </location>
</feature>
<evidence type="ECO:0000256" key="3">
    <source>
        <dbReference type="ARBA" id="ARBA00022448"/>
    </source>
</evidence>
<sequence length="440" mass="46821">MGKESNNWLYRYFHLEENHTNVKTEIIAGLTTFATMAYIVAVVPAMLAEGGLPRGSVLSVVVLMTVITTAAMALYTNRPFALGPGMGSVAIFSLTLLKGGVPLPVASGIIVLSGLIFMAMSFLGVRDFIVKIIPPSVKIALGAGIGLFISCIGFRQAGIIVADASKNVLSFGNLAQPKVALALIGFMLILFFESRKVKGGIILSIILATIIGIPLGITKIPSSIITIPDSIAPLAFKVDLLSAMKVQYLPFLLAFFIPDFFSTLGSILGVGALGGFLDEKGNLPGIEKCFYVDSCATTFGGLFSCPVMTIYLESSAGVAAGGRTGLTALVTACAFMVTFFFSPLALMIPSAAAAPALIYIGITMLKSMARIDYDDFTEYFPAFICIVLTIFSFNSGNGIAAALIAYAFLKLVSGRVREVHWSLYIVAFLMVCYFYTLVIH</sequence>
<protein>
    <submittedName>
        <fullName evidence="8">NCS2 family permease</fullName>
    </submittedName>
</protein>
<keyword evidence="5 7" id="KW-1133">Transmembrane helix</keyword>
<dbReference type="AlphaFoldDB" id="A0A7V7BXS2"/>
<gene>
    <name evidence="8" type="ORF">GX397_01960</name>
</gene>
<evidence type="ECO:0000256" key="1">
    <source>
        <dbReference type="ARBA" id="ARBA00004127"/>
    </source>
</evidence>
<dbReference type="EMBL" id="DURU01000037">
    <property type="protein sequence ID" value="HHZ03841.1"/>
    <property type="molecule type" value="Genomic_DNA"/>
</dbReference>
<feature type="transmembrane region" description="Helical" evidence="7">
    <location>
        <begin position="137"/>
        <end position="162"/>
    </location>
</feature>
<comment type="caution">
    <text evidence="8">The sequence shown here is derived from an EMBL/GenBank/DDBJ whole genome shotgun (WGS) entry which is preliminary data.</text>
</comment>
<organism evidence="8 9">
    <name type="scientific">Acetomicrobium hydrogeniformans</name>
    <dbReference type="NCBI Taxonomy" id="649746"/>
    <lineage>
        <taxon>Bacteria</taxon>
        <taxon>Thermotogati</taxon>
        <taxon>Synergistota</taxon>
        <taxon>Synergistia</taxon>
        <taxon>Synergistales</taxon>
        <taxon>Acetomicrobiaceae</taxon>
        <taxon>Acetomicrobium</taxon>
    </lineage>
</organism>
<keyword evidence="6 7" id="KW-0472">Membrane</keyword>
<keyword evidence="4 7" id="KW-0812">Transmembrane</keyword>
<dbReference type="RefSeq" id="WP_273002201.1">
    <property type="nucleotide sequence ID" value="NZ_DURU01000037.1"/>
</dbReference>
<proteinExistence type="inferred from homology"/>
<dbReference type="Pfam" id="PF00860">
    <property type="entry name" value="Xan_ur_permease"/>
    <property type="match status" value="1"/>
</dbReference>
<dbReference type="PANTHER" id="PTHR43337">
    <property type="entry name" value="XANTHINE/URACIL PERMEASE C887.17-RELATED"/>
    <property type="match status" value="1"/>
</dbReference>
<evidence type="ECO:0000256" key="7">
    <source>
        <dbReference type="SAM" id="Phobius"/>
    </source>
</evidence>
<dbReference type="GO" id="GO:0012505">
    <property type="term" value="C:endomembrane system"/>
    <property type="evidence" value="ECO:0007669"/>
    <property type="project" value="UniProtKB-SubCell"/>
</dbReference>
<dbReference type="InterPro" id="IPR006043">
    <property type="entry name" value="NCS2"/>
</dbReference>
<feature type="transmembrane region" description="Helical" evidence="7">
    <location>
        <begin position="381"/>
        <end position="409"/>
    </location>
</feature>
<comment type="similarity">
    <text evidence="2">Belongs to the nucleobase:cation symporter-2 (NCS2) (TC 2.A.40) family. Azg-like subfamily.</text>
</comment>
<dbReference type="GO" id="GO:0005886">
    <property type="term" value="C:plasma membrane"/>
    <property type="evidence" value="ECO:0007669"/>
    <property type="project" value="TreeGrafter"/>
</dbReference>
<dbReference type="InterPro" id="IPR045018">
    <property type="entry name" value="Azg-like"/>
</dbReference>
<accession>A0A7V7BXS2</accession>